<dbReference type="GeneID" id="20202107"/>
<dbReference type="STRING" id="6412.T1EZV7"/>
<dbReference type="OrthoDB" id="28829at2759"/>
<evidence type="ECO:0000313" key="8">
    <source>
        <dbReference type="Proteomes" id="UP000015101"/>
    </source>
</evidence>
<dbReference type="EMBL" id="AMQM01002854">
    <property type="status" value="NOT_ANNOTATED_CDS"/>
    <property type="molecule type" value="Genomic_DNA"/>
</dbReference>
<name>T1EZV7_HELRO</name>
<evidence type="ECO:0000313" key="6">
    <source>
        <dbReference type="EMBL" id="ESO10014.1"/>
    </source>
</evidence>
<evidence type="ECO:0008006" key="9">
    <source>
        <dbReference type="Google" id="ProtNLM"/>
    </source>
</evidence>
<dbReference type="RefSeq" id="XP_009011828.1">
    <property type="nucleotide sequence ID" value="XM_009013580.1"/>
</dbReference>
<feature type="compositionally biased region" description="Basic and acidic residues" evidence="3">
    <location>
        <begin position="501"/>
        <end position="516"/>
    </location>
</feature>
<organism evidence="7 8">
    <name type="scientific">Helobdella robusta</name>
    <name type="common">Californian leech</name>
    <dbReference type="NCBI Taxonomy" id="6412"/>
    <lineage>
        <taxon>Eukaryota</taxon>
        <taxon>Metazoa</taxon>
        <taxon>Spiralia</taxon>
        <taxon>Lophotrochozoa</taxon>
        <taxon>Annelida</taxon>
        <taxon>Clitellata</taxon>
        <taxon>Hirudinea</taxon>
        <taxon>Rhynchobdellida</taxon>
        <taxon>Glossiphoniidae</taxon>
        <taxon>Helobdella</taxon>
    </lineage>
</organism>
<keyword evidence="2" id="KW-0597">Phosphoprotein</keyword>
<feature type="compositionally biased region" description="Low complexity" evidence="3">
    <location>
        <begin position="416"/>
        <end position="431"/>
    </location>
</feature>
<proteinExistence type="inferred from homology"/>
<dbReference type="PANTHER" id="PTHR13280:SF17">
    <property type="entry name" value="KRUEPPEL TARGET AT 95D, ISOFORM A"/>
    <property type="match status" value="1"/>
</dbReference>
<dbReference type="OMA" id="CTSTHAD"/>
<keyword evidence="8" id="KW-1185">Reference proteome</keyword>
<dbReference type="GO" id="GO:0072659">
    <property type="term" value="P:protein localization to plasma membrane"/>
    <property type="evidence" value="ECO:0000318"/>
    <property type="project" value="GO_Central"/>
</dbReference>
<protein>
    <recommendedName>
        <fullName evidence="9">Phosphofurin acidic cluster sorting protein 2</fullName>
    </recommendedName>
</protein>
<feature type="region of interest" description="Disordered" evidence="3">
    <location>
        <begin position="319"/>
        <end position="344"/>
    </location>
</feature>
<accession>T1EZV7</accession>
<dbReference type="EMBL" id="KB095905">
    <property type="protein sequence ID" value="ESO10014.1"/>
    <property type="molecule type" value="Genomic_DNA"/>
</dbReference>
<feature type="compositionally biased region" description="Acidic residues" evidence="3">
    <location>
        <begin position="207"/>
        <end position="217"/>
    </location>
</feature>
<sequence length="910" mass="100924">MTDIGTSKNNAANEIPSSYSSAGNKLFSMKLFSSWDGEKSTPNCIPRLCTFTITRLVIKKPLETECNSVIIAIKMGGSKRILRSNEIAVQKNGLVDSELDLLFSLQYPHHLKRDGNRLQIMLQRRKKYKHRTILGYKILASGQINMSQVLQHPVDQELNLHSPSKDGKSEAVAKVAIMSLSSQPVDQDDLRGHPGMGKDRYTNYDTWDDEEMQDDGDVSSNDGLSDFEAMDHPTRPRNKSTFSNAFASQQKNLKQKFIKLIRKFKVSDEVLASAVQEIGVHDAHRYTDDYLFDDVESLSDSNPDVDAISLQSVPKPKLKSVAVPTQDTLQVSGSPDPGHTSGQWQSRPYLSSLFSVIWTLTYQHTRFLWSCDIKGMIGRVKGGARGKEDGGIILDFKCVSASHLENGQQLTNDNQPTTMATPSAPPATTLANKKQETKSEKRGEKNISDLFSKKASDKTNSESNSKKEKNVEGTSAGGVGVTGSDKKSSEKQFPALFSGNKKSEKNMSADSSKKNLEVKTANDVSSNFQKKLSSIVAEGGNNVARKVEKPMCYDLKVNESDAFQAKLFQDQITSLTCTDHVLPNCLVFMNYQEPCCLSLKQKMDERKIMSICTSTHADVKTALNALVNRVQKFMNTSSLLIKLVILGGEGYLHSIVRPFVKVISSRSPDIIHHVRFLVVPLGYSFFCQNLAQMDSRASLNLTECDLTEVTDRLMTYMREASTLVQIPFSEVVLTNKEKGNDSSNIAVHCHNFNDCNNHHNCNQPSYTATAGPATTSSSDELELQMDYWMVPKSEGTSGNLSEKAVKKDAKFSLKTAFKFVQIFRPGLASVPQIPQYQQMTHDSPPTNNTVTSNAGLSMVYVTKDKKQKIMRIGKKSRDDAVKSQQIDGISRLICTSKGQSHHLTGWCTDC</sequence>
<dbReference type="AlphaFoldDB" id="T1EZV7"/>
<feature type="domain" description="Phosphofurin acidic cluster sorting protein 1/2 N-terminal C2" evidence="5">
    <location>
        <begin position="28"/>
        <end position="186"/>
    </location>
</feature>
<dbReference type="InterPro" id="IPR019381">
    <property type="entry name" value="PACS1/2_C"/>
</dbReference>
<reference evidence="6 8" key="2">
    <citation type="journal article" date="2013" name="Nature">
        <title>Insights into bilaterian evolution from three spiralian genomes.</title>
        <authorList>
            <person name="Simakov O."/>
            <person name="Marletaz F."/>
            <person name="Cho S.J."/>
            <person name="Edsinger-Gonzales E."/>
            <person name="Havlak P."/>
            <person name="Hellsten U."/>
            <person name="Kuo D.H."/>
            <person name="Larsson T."/>
            <person name="Lv J."/>
            <person name="Arendt D."/>
            <person name="Savage R."/>
            <person name="Osoegawa K."/>
            <person name="de Jong P."/>
            <person name="Grimwood J."/>
            <person name="Chapman J.A."/>
            <person name="Shapiro H."/>
            <person name="Aerts A."/>
            <person name="Otillar R.P."/>
            <person name="Terry A.Y."/>
            <person name="Boore J.L."/>
            <person name="Grigoriev I.V."/>
            <person name="Lindberg D.R."/>
            <person name="Seaver E.C."/>
            <person name="Weisblat D.A."/>
            <person name="Putnam N.H."/>
            <person name="Rokhsar D.S."/>
        </authorList>
    </citation>
    <scope>NUCLEOTIDE SEQUENCE</scope>
</reference>
<evidence type="ECO:0000313" key="7">
    <source>
        <dbReference type="EnsemblMetazoa" id="HelroP167851"/>
    </source>
</evidence>
<feature type="compositionally biased region" description="Basic and acidic residues" evidence="3">
    <location>
        <begin position="433"/>
        <end position="471"/>
    </location>
</feature>
<feature type="region of interest" description="Disordered" evidence="3">
    <location>
        <begin position="207"/>
        <end position="241"/>
    </location>
</feature>
<feature type="region of interest" description="Disordered" evidence="3">
    <location>
        <begin position="408"/>
        <end position="516"/>
    </location>
</feature>
<feature type="domain" description="Phosphofurin acidic cluster sorting protein 1/2 C-terminal" evidence="4">
    <location>
        <begin position="757"/>
        <end position="903"/>
    </location>
</feature>
<dbReference type="InterPro" id="IPR057541">
    <property type="entry name" value="PACS1/2_N"/>
</dbReference>
<dbReference type="EnsemblMetazoa" id="HelroT167851">
    <property type="protein sequence ID" value="HelroP167851"/>
    <property type="gene ID" value="HelroG167851"/>
</dbReference>
<dbReference type="Proteomes" id="UP000015101">
    <property type="component" value="Unassembled WGS sequence"/>
</dbReference>
<dbReference type="CTD" id="20202107"/>
<dbReference type="HOGENOM" id="CLU_013074_0_0_1"/>
<dbReference type="KEGG" id="hro:HELRODRAFT_167851"/>
<evidence type="ECO:0000256" key="3">
    <source>
        <dbReference type="SAM" id="MobiDB-lite"/>
    </source>
</evidence>
<dbReference type="PANTHER" id="PTHR13280">
    <property type="entry name" value="PHOSPHOFURIN ACIDIC CLUSTER SORTING PROTEIN"/>
    <property type="match status" value="1"/>
</dbReference>
<dbReference type="Pfam" id="PF25332">
    <property type="entry name" value="C2_PACS_N"/>
    <property type="match status" value="1"/>
</dbReference>
<reference evidence="8" key="1">
    <citation type="submission" date="2012-12" db="EMBL/GenBank/DDBJ databases">
        <authorList>
            <person name="Hellsten U."/>
            <person name="Grimwood J."/>
            <person name="Chapman J.A."/>
            <person name="Shapiro H."/>
            <person name="Aerts A."/>
            <person name="Otillar R.P."/>
            <person name="Terry A.Y."/>
            <person name="Boore J.L."/>
            <person name="Simakov O."/>
            <person name="Marletaz F."/>
            <person name="Cho S.-J."/>
            <person name="Edsinger-Gonzales E."/>
            <person name="Havlak P."/>
            <person name="Kuo D.-H."/>
            <person name="Larsson T."/>
            <person name="Lv J."/>
            <person name="Arendt D."/>
            <person name="Savage R."/>
            <person name="Osoegawa K."/>
            <person name="de Jong P."/>
            <person name="Lindberg D.R."/>
            <person name="Seaver E.C."/>
            <person name="Weisblat D.A."/>
            <person name="Putnam N.H."/>
            <person name="Grigoriev I.V."/>
            <person name="Rokhsar D.S."/>
        </authorList>
    </citation>
    <scope>NUCLEOTIDE SEQUENCE</scope>
</reference>
<feature type="compositionally biased region" description="Polar residues" evidence="3">
    <location>
        <begin position="323"/>
        <end position="333"/>
    </location>
</feature>
<gene>
    <name evidence="7" type="primary">20202107</name>
    <name evidence="6" type="ORF">HELRODRAFT_167851</name>
</gene>
<feature type="domain" description="Phosphofurin acidic cluster sorting protein 1/2 C-terminal" evidence="4">
    <location>
        <begin position="570"/>
        <end position="743"/>
    </location>
</feature>
<dbReference type="InParanoid" id="T1EZV7"/>
<dbReference type="Pfam" id="PF10254">
    <property type="entry name" value="Pacs-1"/>
    <property type="match status" value="2"/>
</dbReference>
<evidence type="ECO:0000256" key="2">
    <source>
        <dbReference type="ARBA" id="ARBA00022553"/>
    </source>
</evidence>
<reference evidence="7" key="3">
    <citation type="submission" date="2015-06" db="UniProtKB">
        <authorList>
            <consortium name="EnsemblMetazoa"/>
        </authorList>
    </citation>
    <scope>IDENTIFICATION</scope>
</reference>
<dbReference type="eggNOG" id="KOG3709">
    <property type="taxonomic scope" value="Eukaryota"/>
</dbReference>
<comment type="similarity">
    <text evidence="1">Belongs to the PACS family.</text>
</comment>
<evidence type="ECO:0000259" key="4">
    <source>
        <dbReference type="Pfam" id="PF10254"/>
    </source>
</evidence>
<evidence type="ECO:0000259" key="5">
    <source>
        <dbReference type="Pfam" id="PF25332"/>
    </source>
</evidence>
<evidence type="ECO:0000256" key="1">
    <source>
        <dbReference type="ARBA" id="ARBA00008590"/>
    </source>
</evidence>